<sequence>MLPLGTRLTVATVALLVSFVSSSTSIVPAPGKCWENRVFAFFGSLDSCNATKRCAHESALLNEATRECGQSPENYTLRESCGPGHAYAIDYTCYAEHCIFDPKSEQEHTEMVMARIEKAQRIHEAYKARDSFTIFRAMLPTMDAVDFPESHTECLNQSMSEPRVPENNSYISRHRTFFEFRKIMQEVIYSIRMDQIPDVVGHLLNGYNCVVMNSFLYGWFNRKHTLNFAYSIMDYYGMTYSGCDFFPELKEPTEDFAAESHRRCLSLAFEPHFEPSEPPETDLLEEPQILELDSTPKSRTSSSRSRVESSANPTYGSQIKICILASLQGCIHCTIMFIHRASWCFYMDKGMVLLSGSWWRFSSHN</sequence>
<keyword evidence="2" id="KW-1185">Reference proteome</keyword>
<evidence type="ECO:0000256" key="1">
    <source>
        <dbReference type="SAM" id="SignalP"/>
    </source>
</evidence>
<organism evidence="2 3">
    <name type="scientific">Steinernema glaseri</name>
    <dbReference type="NCBI Taxonomy" id="37863"/>
    <lineage>
        <taxon>Eukaryota</taxon>
        <taxon>Metazoa</taxon>
        <taxon>Ecdysozoa</taxon>
        <taxon>Nematoda</taxon>
        <taxon>Chromadorea</taxon>
        <taxon>Rhabditida</taxon>
        <taxon>Tylenchina</taxon>
        <taxon>Panagrolaimomorpha</taxon>
        <taxon>Strongyloidoidea</taxon>
        <taxon>Steinernematidae</taxon>
        <taxon>Steinernema</taxon>
    </lineage>
</organism>
<dbReference type="Proteomes" id="UP000095287">
    <property type="component" value="Unplaced"/>
</dbReference>
<protein>
    <submittedName>
        <fullName evidence="3">CFEM domain-containing protein</fullName>
    </submittedName>
</protein>
<dbReference type="AlphaFoldDB" id="A0A1I7Y0M2"/>
<dbReference type="WBParaSite" id="L893_g11431.t1">
    <property type="protein sequence ID" value="L893_g11431.t1"/>
    <property type="gene ID" value="L893_g11431"/>
</dbReference>
<proteinExistence type="predicted"/>
<feature type="chain" id="PRO_5009311572" evidence="1">
    <location>
        <begin position="23"/>
        <end position="365"/>
    </location>
</feature>
<accession>A0A1I7Y0M2</accession>
<feature type="signal peptide" evidence="1">
    <location>
        <begin position="1"/>
        <end position="22"/>
    </location>
</feature>
<keyword evidence="1" id="KW-0732">Signal</keyword>
<evidence type="ECO:0000313" key="2">
    <source>
        <dbReference type="Proteomes" id="UP000095287"/>
    </source>
</evidence>
<reference evidence="3" key="1">
    <citation type="submission" date="2016-11" db="UniProtKB">
        <authorList>
            <consortium name="WormBaseParasite"/>
        </authorList>
    </citation>
    <scope>IDENTIFICATION</scope>
</reference>
<evidence type="ECO:0000313" key="3">
    <source>
        <dbReference type="WBParaSite" id="L893_g11431.t1"/>
    </source>
</evidence>
<name>A0A1I7Y0M2_9BILA</name>